<reference evidence="2" key="1">
    <citation type="submission" date="2021-01" db="EMBL/GenBank/DDBJ databases">
        <title>Caligus Genome Assembly.</title>
        <authorList>
            <person name="Gallardo-Escarate C."/>
        </authorList>
    </citation>
    <scope>NUCLEOTIDE SEQUENCE [LARGE SCALE GENOMIC DNA]</scope>
</reference>
<dbReference type="Proteomes" id="UP000595437">
    <property type="component" value="Chromosome 5"/>
</dbReference>
<sequence>KSLLAEHLASGDLIREGDLKRILISGAVRYSALIIKIPWTSGERWKLAGEVVKFYPSCY</sequence>
<protein>
    <submittedName>
        <fullName evidence="1">Uncharacterized protein</fullName>
    </submittedName>
</protein>
<gene>
    <name evidence="1" type="ORF">FKW44_007578</name>
</gene>
<dbReference type="EMBL" id="CP045894">
    <property type="protein sequence ID" value="QQP54670.1"/>
    <property type="molecule type" value="Genomic_DNA"/>
</dbReference>
<dbReference type="AlphaFoldDB" id="A0A7T8KEX4"/>
<evidence type="ECO:0000313" key="1">
    <source>
        <dbReference type="EMBL" id="QQP54670.1"/>
    </source>
</evidence>
<accession>A0A7T8KEX4</accession>
<proteinExistence type="predicted"/>
<name>A0A7T8KEX4_CALRO</name>
<keyword evidence="2" id="KW-1185">Reference proteome</keyword>
<feature type="non-terminal residue" evidence="1">
    <location>
        <position position="59"/>
    </location>
</feature>
<feature type="non-terminal residue" evidence="1">
    <location>
        <position position="1"/>
    </location>
</feature>
<organism evidence="1 2">
    <name type="scientific">Caligus rogercresseyi</name>
    <name type="common">Sea louse</name>
    <dbReference type="NCBI Taxonomy" id="217165"/>
    <lineage>
        <taxon>Eukaryota</taxon>
        <taxon>Metazoa</taxon>
        <taxon>Ecdysozoa</taxon>
        <taxon>Arthropoda</taxon>
        <taxon>Crustacea</taxon>
        <taxon>Multicrustacea</taxon>
        <taxon>Hexanauplia</taxon>
        <taxon>Copepoda</taxon>
        <taxon>Siphonostomatoida</taxon>
        <taxon>Caligidae</taxon>
        <taxon>Caligus</taxon>
    </lineage>
</organism>
<evidence type="ECO:0000313" key="2">
    <source>
        <dbReference type="Proteomes" id="UP000595437"/>
    </source>
</evidence>